<comment type="function">
    <text evidence="8">Part of the small subunit (SSU) processome, first precursor of the small eukaryotic ribosomal subunit. During the assembly of the SSU processome in the nucleolus, many ribosome biogenesis factors, an RNA chaperone and ribosomal proteins associate with the nascent pre-rRNA and work in concert to generate RNA folding, modifications, rearrangements and cleavage as well as targeted degradation of pre-ribosomal RNA by the RNA exosome.</text>
</comment>
<evidence type="ECO:0000259" key="16">
    <source>
        <dbReference type="Pfam" id="PF17407"/>
    </source>
</evidence>
<protein>
    <recommendedName>
        <fullName evidence="4 10">Nucleolar protein 6</fullName>
    </recommendedName>
</protein>
<name>A0A0M4F302_DROBS</name>
<dbReference type="FunFam" id="1.10.1410.10:FF:000005">
    <property type="entry name" value="Nucleolar protein 6"/>
    <property type="match status" value="1"/>
</dbReference>
<keyword evidence="5" id="KW-0158">Chromosome</keyword>
<dbReference type="InterPro" id="IPR035371">
    <property type="entry name" value="Nrap_D6"/>
</dbReference>
<dbReference type="GO" id="GO:0003723">
    <property type="term" value="F:RNA binding"/>
    <property type="evidence" value="ECO:0007669"/>
    <property type="project" value="UniProtKB-KW"/>
</dbReference>
<dbReference type="InterPro" id="IPR035082">
    <property type="entry name" value="Nrap_D1"/>
</dbReference>
<comment type="similarity">
    <text evidence="3 10">Belongs to the NRAP family.</text>
</comment>
<dbReference type="OMA" id="NPHGGKE"/>
<dbReference type="InterPro" id="IPR035367">
    <property type="entry name" value="Nrap_D2"/>
</dbReference>
<dbReference type="GO" id="GO:0034456">
    <property type="term" value="C:UTP-C complex"/>
    <property type="evidence" value="ECO:0007669"/>
    <property type="project" value="TreeGrafter"/>
</dbReference>
<dbReference type="AlphaFoldDB" id="A0A0M4F302"/>
<feature type="domain" description="Nrap protein" evidence="15">
    <location>
        <begin position="810"/>
        <end position="957"/>
    </location>
</feature>
<dbReference type="STRING" id="30019.A0A0M4F302"/>
<dbReference type="InterPro" id="IPR005554">
    <property type="entry name" value="NOL6/Upt22"/>
</dbReference>
<evidence type="ECO:0000256" key="7">
    <source>
        <dbReference type="ARBA" id="ARBA00023242"/>
    </source>
</evidence>
<dbReference type="InterPro" id="IPR035370">
    <property type="entry name" value="Nrap_D5"/>
</dbReference>
<keyword evidence="7 10" id="KW-0539">Nucleus</keyword>
<dbReference type="GO" id="GO:0006409">
    <property type="term" value="P:tRNA export from nucleus"/>
    <property type="evidence" value="ECO:0007669"/>
    <property type="project" value="TreeGrafter"/>
</dbReference>
<dbReference type="Pfam" id="PF17406">
    <property type="entry name" value="Nrap_D5"/>
    <property type="match status" value="1"/>
</dbReference>
<evidence type="ECO:0000259" key="13">
    <source>
        <dbReference type="Pfam" id="PF17404"/>
    </source>
</evidence>
<evidence type="ECO:0000256" key="9">
    <source>
        <dbReference type="ARBA" id="ARBA00035020"/>
    </source>
</evidence>
<dbReference type="GO" id="GO:0032545">
    <property type="term" value="C:CURI complex"/>
    <property type="evidence" value="ECO:0007669"/>
    <property type="project" value="TreeGrafter"/>
</dbReference>
<evidence type="ECO:0000256" key="6">
    <source>
        <dbReference type="ARBA" id="ARBA00022884"/>
    </source>
</evidence>
<evidence type="ECO:0000256" key="4">
    <source>
        <dbReference type="ARBA" id="ARBA00016437"/>
    </source>
</evidence>
<dbReference type="Pfam" id="PF17407">
    <property type="entry name" value="Nrap_D6"/>
    <property type="match status" value="1"/>
</dbReference>
<dbReference type="Gene3D" id="1.10.1410.10">
    <property type="match status" value="2"/>
</dbReference>
<dbReference type="OrthoDB" id="10251401at2759"/>
<keyword evidence="6 10" id="KW-0694">RNA-binding</keyword>
<dbReference type="PANTHER" id="PTHR17972">
    <property type="entry name" value="NUCLEOLAR RNA-ASSOCIATED PROTEIN"/>
    <property type="match status" value="1"/>
</dbReference>
<evidence type="ECO:0000313" key="18">
    <source>
        <dbReference type="Proteomes" id="UP000494163"/>
    </source>
</evidence>
<evidence type="ECO:0000259" key="11">
    <source>
        <dbReference type="Pfam" id="PF03813"/>
    </source>
</evidence>
<dbReference type="Pfam" id="PF03813">
    <property type="entry name" value="Nrap"/>
    <property type="match status" value="1"/>
</dbReference>
<dbReference type="Proteomes" id="UP000494163">
    <property type="component" value="Chromosome 3R"/>
</dbReference>
<reference evidence="17 18" key="1">
    <citation type="submission" date="2015-08" db="EMBL/GenBank/DDBJ databases">
        <title>Ancestral chromatin configuration constrains chromatin evolution on differentiating sex chromosomes in Drosophila.</title>
        <authorList>
            <person name="Zhou Q."/>
            <person name="Bachtrog D."/>
        </authorList>
    </citation>
    <scope>NUCLEOTIDE SEQUENCE [LARGE SCALE GENOMIC DNA]</scope>
    <source>
        <tissue evidence="17">Whole larvae</tissue>
    </source>
</reference>
<accession>A0A0M4F302</accession>
<feature type="domain" description="Nrap protein" evidence="13">
    <location>
        <begin position="431"/>
        <end position="594"/>
    </location>
</feature>
<evidence type="ECO:0000256" key="1">
    <source>
        <dbReference type="ARBA" id="ARBA00004286"/>
    </source>
</evidence>
<comment type="subcellular location">
    <subcellularLocation>
        <location evidence="1">Chromosome</location>
    </subcellularLocation>
    <subcellularLocation>
        <location evidence="2 10">Nucleus</location>
        <location evidence="2 10">Nucleolus</location>
    </subcellularLocation>
</comment>
<feature type="domain" description="Nrap protein" evidence="14">
    <location>
        <begin position="620"/>
        <end position="807"/>
    </location>
</feature>
<dbReference type="EMBL" id="CP012526">
    <property type="protein sequence ID" value="ALC45900.1"/>
    <property type="molecule type" value="Genomic_DNA"/>
</dbReference>
<evidence type="ECO:0000256" key="5">
    <source>
        <dbReference type="ARBA" id="ARBA00022454"/>
    </source>
</evidence>
<evidence type="ECO:0000259" key="12">
    <source>
        <dbReference type="Pfam" id="PF17403"/>
    </source>
</evidence>
<dbReference type="GO" id="GO:0006364">
    <property type="term" value="P:rRNA processing"/>
    <property type="evidence" value="ECO:0007669"/>
    <property type="project" value="TreeGrafter"/>
</dbReference>
<gene>
    <name evidence="17" type="ORF">Dbus_chr3Rg650</name>
</gene>
<dbReference type="Gene3D" id="3.30.70.3030">
    <property type="match status" value="1"/>
</dbReference>
<comment type="subunit">
    <text evidence="9">Part of the small subunit (SSU) processome, composed of more than 70 proteins and the RNA chaperone small nucleolar RNA (snoRNA) U3.</text>
</comment>
<evidence type="ECO:0000259" key="14">
    <source>
        <dbReference type="Pfam" id="PF17405"/>
    </source>
</evidence>
<evidence type="ECO:0000256" key="3">
    <source>
        <dbReference type="ARBA" id="ARBA00006674"/>
    </source>
</evidence>
<dbReference type="InterPro" id="IPR035368">
    <property type="entry name" value="Nrap_D3"/>
</dbReference>
<feature type="domain" description="Nrap protein" evidence="16">
    <location>
        <begin position="972"/>
        <end position="1095"/>
    </location>
</feature>
<proteinExistence type="inferred from homology"/>
<dbReference type="Pfam" id="PF17404">
    <property type="entry name" value="Nrap_D3"/>
    <property type="match status" value="1"/>
</dbReference>
<evidence type="ECO:0000256" key="8">
    <source>
        <dbReference type="ARBA" id="ARBA00035000"/>
    </source>
</evidence>
<dbReference type="GO" id="GO:0005694">
    <property type="term" value="C:chromosome"/>
    <property type="evidence" value="ECO:0007669"/>
    <property type="project" value="UniProtKB-SubCell"/>
</dbReference>
<evidence type="ECO:0000313" key="17">
    <source>
        <dbReference type="EMBL" id="ALC45900.1"/>
    </source>
</evidence>
<evidence type="ECO:0000256" key="10">
    <source>
        <dbReference type="RuleBase" id="RU364032"/>
    </source>
</evidence>
<dbReference type="PANTHER" id="PTHR17972:SF0">
    <property type="entry name" value="NUCLEOLAR PROTEIN 6"/>
    <property type="match status" value="1"/>
</dbReference>
<organism evidence="17 18">
    <name type="scientific">Drosophila busckii</name>
    <name type="common">Fruit fly</name>
    <dbReference type="NCBI Taxonomy" id="30019"/>
    <lineage>
        <taxon>Eukaryota</taxon>
        <taxon>Metazoa</taxon>
        <taxon>Ecdysozoa</taxon>
        <taxon>Arthropoda</taxon>
        <taxon>Hexapoda</taxon>
        <taxon>Insecta</taxon>
        <taxon>Pterygota</taxon>
        <taxon>Neoptera</taxon>
        <taxon>Endopterygota</taxon>
        <taxon>Diptera</taxon>
        <taxon>Brachycera</taxon>
        <taxon>Muscomorpha</taxon>
        <taxon>Ephydroidea</taxon>
        <taxon>Drosophilidae</taxon>
        <taxon>Drosophila</taxon>
    </lineage>
</organism>
<dbReference type="Pfam" id="PF17403">
    <property type="entry name" value="Nrap_D2"/>
    <property type="match status" value="1"/>
</dbReference>
<feature type="domain" description="Nrap protein" evidence="12">
    <location>
        <begin position="291"/>
        <end position="427"/>
    </location>
</feature>
<dbReference type="GO" id="GO:0032040">
    <property type="term" value="C:small-subunit processome"/>
    <property type="evidence" value="ECO:0007669"/>
    <property type="project" value="TreeGrafter"/>
</dbReference>
<dbReference type="FunFam" id="1.10.1410.10:FF:000006">
    <property type="entry name" value="Nucleolar protein 6"/>
    <property type="match status" value="1"/>
</dbReference>
<dbReference type="InterPro" id="IPR035369">
    <property type="entry name" value="Nrap_D4"/>
</dbReference>
<evidence type="ECO:0000256" key="2">
    <source>
        <dbReference type="ARBA" id="ARBA00004604"/>
    </source>
</evidence>
<dbReference type="Pfam" id="PF17405">
    <property type="entry name" value="Nrap_D4"/>
    <property type="match status" value="1"/>
</dbReference>
<evidence type="ECO:0000259" key="15">
    <source>
        <dbReference type="Pfam" id="PF17406"/>
    </source>
</evidence>
<keyword evidence="18" id="KW-1185">Reference proteome</keyword>
<sequence>MIPACKSDETELGFLANKNNDGLQTKQTKKLKNNTSKVKPPTVEEIKELNETRNLFHSNLFRLQVKEMLSEVSLKPKYTNYIEAWLETFKTAVQKLESGLLDTCQMEVPLHLCKKPLNFQFLTPRKPPVLMGAASTNTLIGPKIVLDVALEMPPECFQKDDCLNLVHDQKRALYLASVASKLKELPIYMDAHFCYNYYANNPLKPIIELTPDNKFGKRLLIRLFITAPLQVYKLNRFVPWNNNIRPSVFGGKLNENDCLPSTQHYNSSVLFDLTQTETQKMLSELFKDRPNFQEGLILLKIWLRQRQLDVGFSGFSAHILASYIVYLNKERLLNKTSSSYQVARTVWNQLASSDWTQGISLCPQQPHPLTTLRTYFDVCFMDVTGYYNLCANLSIAIYEAVRGEAKLTVDLLNDVKINSFTHIFMQKIPLYTRTDHILKITDHDCVAQLLQLHTQPQTMYDYAGYAYPQLLKLLTEILKKGLGKRVRSIMPLEVPSSAWPVYTKAPVIGCSIILALMLDPNHAYEVLDKGPAANEDKHAVTEFRKFWGEKSSLRRFQDGSITEAVVWASATDSPSQKRLIVRQIVMWLLENHLQVEPKNVYYIAGELDIVFKLTPSFKLDKVQTKLEVQQNTDAEALTPHLIHCFDALSRQLYSLKGLPLDIVSISGISAAFRYCEPQPILPQSRPIGKHLHAIHVHHAIIQLSSSGKWPNELGALRALKTALLIKIGQQLKAQHLHCQLCNEGLMVVKQGYCYLLELAHSKELTLLKQLQTEHGIPKHVNNQESRELMRRHYVLPRVNGALHALHQKHGAYGPTVLIAKRWLASQLLDDGLWPPMATELLVAYLYLQGQIPHTTVSPQTGFVRFLHLLSYSNWKSELFLLNFDNNWPDQHMADLEIDFCNDRQSYPSLCVVTAYDQHHAGHLWTNDNWPNKSVLGRITLLAAHALKLIESSLYSDAIGFVRPAQLFKASNDGYDLVIQLKPEMLSSTLCYEHGSPFLSNSQRNFRLPLANCYQLSQIVKKLRSAYSDYAAFFYNPHGGKELAIVWRPVTDFAPKVFKVNELHACVPFTDTKQVQVKRETLLEDFKLLLKDFYLRVCTLEELALENRHHKRYFSQSKQIIKSDVPSKKKKMGVLLCSKSTKAQKGIF</sequence>
<feature type="domain" description="Nrap protein" evidence="11">
    <location>
        <begin position="147"/>
        <end position="287"/>
    </location>
</feature>